<dbReference type="STRING" id="1448321.A0A317WTH5"/>
<dbReference type="RefSeq" id="XP_025402288.1">
    <property type="nucleotide sequence ID" value="XM_025547822.1"/>
</dbReference>
<dbReference type="Proteomes" id="UP000247233">
    <property type="component" value="Unassembled WGS sequence"/>
</dbReference>
<keyword evidence="2" id="KW-1185">Reference proteome</keyword>
<dbReference type="PANTHER" id="PTHR38846">
    <property type="entry name" value="C3H1-TYPE DOMAIN-CONTAINING PROTEIN"/>
    <property type="match status" value="1"/>
</dbReference>
<organism evidence="1 2">
    <name type="scientific">Aspergillus heteromorphus CBS 117.55</name>
    <dbReference type="NCBI Taxonomy" id="1448321"/>
    <lineage>
        <taxon>Eukaryota</taxon>
        <taxon>Fungi</taxon>
        <taxon>Dikarya</taxon>
        <taxon>Ascomycota</taxon>
        <taxon>Pezizomycotina</taxon>
        <taxon>Eurotiomycetes</taxon>
        <taxon>Eurotiomycetidae</taxon>
        <taxon>Eurotiales</taxon>
        <taxon>Aspergillaceae</taxon>
        <taxon>Aspergillus</taxon>
        <taxon>Aspergillus subgen. Circumdati</taxon>
    </lineage>
</organism>
<accession>A0A317WTH5</accession>
<evidence type="ECO:0000313" key="2">
    <source>
        <dbReference type="Proteomes" id="UP000247233"/>
    </source>
</evidence>
<dbReference type="EMBL" id="MSFL01000004">
    <property type="protein sequence ID" value="PWY89101.1"/>
    <property type="molecule type" value="Genomic_DNA"/>
</dbReference>
<protein>
    <submittedName>
        <fullName evidence="1">Uncharacterized protein</fullName>
    </submittedName>
</protein>
<proteinExistence type="predicted"/>
<dbReference type="VEuPathDB" id="FungiDB:BO70DRAFT_426767"/>
<name>A0A317WTH5_9EURO</name>
<sequence length="146" mass="17092">MSFFDDYPAFKLDPSAPITAEFKRLANQRHWKKGSKTWRNMWNRFTTMEYEELIGNHLAGLDGWRDLCEELDLPGPFDSIRQCKKALSKVHVNIVDVLESRLLDRKPRKFPNKHALAAYTRDSGKFMSRDLAKQDGLLKVLLRRLL</sequence>
<dbReference type="PANTHER" id="PTHR38846:SF1">
    <property type="entry name" value="C3H1-TYPE DOMAIN-CONTAINING PROTEIN"/>
    <property type="match status" value="1"/>
</dbReference>
<dbReference type="OrthoDB" id="6105938at2759"/>
<evidence type="ECO:0000313" key="1">
    <source>
        <dbReference type="EMBL" id="PWY89101.1"/>
    </source>
</evidence>
<reference evidence="1 2" key="1">
    <citation type="submission" date="2016-12" db="EMBL/GenBank/DDBJ databases">
        <title>The genomes of Aspergillus section Nigri reveals drivers in fungal speciation.</title>
        <authorList>
            <consortium name="DOE Joint Genome Institute"/>
            <person name="Vesth T.C."/>
            <person name="Nybo J."/>
            <person name="Theobald S."/>
            <person name="Brandl J."/>
            <person name="Frisvad J.C."/>
            <person name="Nielsen K.F."/>
            <person name="Lyhne E.K."/>
            <person name="Kogle M.E."/>
            <person name="Kuo A."/>
            <person name="Riley R."/>
            <person name="Clum A."/>
            <person name="Nolan M."/>
            <person name="Lipzen A."/>
            <person name="Salamov A."/>
            <person name="Henrissat B."/>
            <person name="Wiebenga A."/>
            <person name="De Vries R.P."/>
            <person name="Grigoriev I.V."/>
            <person name="Mortensen U.H."/>
            <person name="Andersen M.R."/>
            <person name="Baker S.E."/>
        </authorList>
    </citation>
    <scope>NUCLEOTIDE SEQUENCE [LARGE SCALE GENOMIC DNA]</scope>
    <source>
        <strain evidence="1 2">CBS 117.55</strain>
    </source>
</reference>
<gene>
    <name evidence="1" type="ORF">BO70DRAFT_426767</name>
</gene>
<dbReference type="AlphaFoldDB" id="A0A317WTH5"/>
<comment type="caution">
    <text evidence="1">The sequence shown here is derived from an EMBL/GenBank/DDBJ whole genome shotgun (WGS) entry which is preliminary data.</text>
</comment>
<dbReference type="GeneID" id="37070059"/>